<organism evidence="2">
    <name type="scientific">Tetraselmis sp. GSL018</name>
    <dbReference type="NCBI Taxonomy" id="582737"/>
    <lineage>
        <taxon>Eukaryota</taxon>
        <taxon>Viridiplantae</taxon>
        <taxon>Chlorophyta</taxon>
        <taxon>core chlorophytes</taxon>
        <taxon>Chlorodendrophyceae</taxon>
        <taxon>Chlorodendrales</taxon>
        <taxon>Chlorodendraceae</taxon>
        <taxon>Tetraselmis</taxon>
    </lineage>
</organism>
<protein>
    <submittedName>
        <fullName evidence="2">Uncharacterized protein</fullName>
    </submittedName>
</protein>
<dbReference type="EMBL" id="GBEZ01021154">
    <property type="protein sequence ID" value="JAC65575.1"/>
    <property type="molecule type" value="Transcribed_RNA"/>
</dbReference>
<evidence type="ECO:0000256" key="1">
    <source>
        <dbReference type="SAM" id="MobiDB-lite"/>
    </source>
</evidence>
<gene>
    <name evidence="4" type="ORF">TSPGSL018_10016</name>
    <name evidence="3" type="ORF">TSPGSL018_15729</name>
    <name evidence="2" type="ORF">TSPGSL018_18251</name>
</gene>
<feature type="compositionally biased region" description="Basic and acidic residues" evidence="1">
    <location>
        <begin position="307"/>
        <end position="319"/>
    </location>
</feature>
<evidence type="ECO:0000313" key="2">
    <source>
        <dbReference type="EMBL" id="JAC64465.1"/>
    </source>
</evidence>
<feature type="region of interest" description="Disordered" evidence="1">
    <location>
        <begin position="1"/>
        <end position="464"/>
    </location>
</feature>
<dbReference type="AlphaFoldDB" id="A0A061R174"/>
<feature type="compositionally biased region" description="Basic and acidic residues" evidence="1">
    <location>
        <begin position="108"/>
        <end position="122"/>
    </location>
</feature>
<feature type="compositionally biased region" description="Low complexity" evidence="1">
    <location>
        <begin position="48"/>
        <end position="79"/>
    </location>
</feature>
<sequence length="464" mass="49667">MGCGSSKNGVQRTSPPTASSSPQESGKQAPDLLGSERAAASEKPTAQPVAGGPPAAPAKPSGSVPSAAKADAPDSAAAAKGKKEGGARFAEPEPEPEDRRLKQQVSFQKDEKPDSTKERKIPDTPFVKKGVGFDAMFEEDEKDPDEPSPAPKGRKAKKGGVNFDSGAKSSDEKNKAQAPGTPYVRLGAAFDDLYEDEDEDEGEDAKAPEPAPPKKSKSKEGSKDKGKDSKKKEKKKKGGVNFSSEAGDEDQTKEKMAPGTPFVKLGAAFDDLYEEDDDGDDGEDEPPPEPPKKEEKKKSKKHRSDKKAKFAEETEDKPAKTKQPGTPFVKLGGFNDLYDEDEEDEEEQEELEPPPKKEKPKKGGNGGGGVKFASGTQDKNREDADHVPGTPFVKLGGFNDLYDEDEYEYDDDDEDKGAEKGSRSSTGKGISKDDQSEDGDDDKDPASKSGMDMSLPPIAKVRVV</sequence>
<reference evidence="2" key="1">
    <citation type="submission" date="2014-05" db="EMBL/GenBank/DDBJ databases">
        <title>The transcriptome of the halophilic microalga Tetraselmis sp. GSL018 isolated from the Great Salt Lake, Utah.</title>
        <authorList>
            <person name="Jinkerson R.E."/>
            <person name="D'Adamo S."/>
            <person name="Posewitz M.C."/>
        </authorList>
    </citation>
    <scope>NUCLEOTIDE SEQUENCE</scope>
    <source>
        <strain evidence="2">GSL018</strain>
    </source>
</reference>
<feature type="compositionally biased region" description="Acidic residues" evidence="1">
    <location>
        <begin position="271"/>
        <end position="287"/>
    </location>
</feature>
<evidence type="ECO:0000313" key="3">
    <source>
        <dbReference type="EMBL" id="JAC65575.1"/>
    </source>
</evidence>
<name>A0A061R174_9CHLO</name>
<accession>A0A061R174</accession>
<feature type="compositionally biased region" description="Basic and acidic residues" evidence="1">
    <location>
        <begin position="218"/>
        <end position="231"/>
    </location>
</feature>
<feature type="compositionally biased region" description="Acidic residues" evidence="1">
    <location>
        <begin position="337"/>
        <end position="352"/>
    </location>
</feature>
<feature type="compositionally biased region" description="Acidic residues" evidence="1">
    <location>
        <begin position="192"/>
        <end position="203"/>
    </location>
</feature>
<proteinExistence type="predicted"/>
<dbReference type="EMBL" id="GBEZ01018559">
    <property type="protein sequence ID" value="JAC67887.1"/>
    <property type="molecule type" value="Transcribed_RNA"/>
</dbReference>
<feature type="compositionally biased region" description="Acidic residues" evidence="1">
    <location>
        <begin position="136"/>
        <end position="146"/>
    </location>
</feature>
<feature type="compositionally biased region" description="Polar residues" evidence="1">
    <location>
        <begin position="1"/>
        <end position="26"/>
    </location>
</feature>
<feature type="compositionally biased region" description="Acidic residues" evidence="1">
    <location>
        <begin position="401"/>
        <end position="416"/>
    </location>
</feature>
<dbReference type="EMBL" id="GBEZ01022374">
    <property type="protein sequence ID" value="JAC64465.1"/>
    <property type="molecule type" value="Transcribed_RNA"/>
</dbReference>
<evidence type="ECO:0000313" key="4">
    <source>
        <dbReference type="EMBL" id="JAC67887.1"/>
    </source>
</evidence>